<dbReference type="Gene3D" id="3.30.160.270">
    <property type="match status" value="1"/>
</dbReference>
<dbReference type="PANTHER" id="PTHR46911:SF1">
    <property type="entry name" value="2-ISOPROPYLMALATE SYNTHASE"/>
    <property type="match status" value="1"/>
</dbReference>
<evidence type="ECO:0000256" key="4">
    <source>
        <dbReference type="ARBA" id="ARBA00012973"/>
    </source>
</evidence>
<evidence type="ECO:0000256" key="9">
    <source>
        <dbReference type="ARBA" id="ARBA00023304"/>
    </source>
</evidence>
<dbReference type="HAMAP" id="MF_00572">
    <property type="entry name" value="LeuA_type2"/>
    <property type="match status" value="1"/>
</dbReference>
<dbReference type="PROSITE" id="PS50991">
    <property type="entry name" value="PYR_CT"/>
    <property type="match status" value="1"/>
</dbReference>
<dbReference type="SUPFAM" id="SSF51569">
    <property type="entry name" value="Aldolase"/>
    <property type="match status" value="1"/>
</dbReference>
<comment type="subunit">
    <text evidence="10">Homodimer.</text>
</comment>
<evidence type="ECO:0000259" key="11">
    <source>
        <dbReference type="PROSITE" id="PS50991"/>
    </source>
</evidence>
<dbReference type="PROSITE" id="PS00816">
    <property type="entry name" value="AIPM_HOMOCIT_SYNTH_2"/>
    <property type="match status" value="1"/>
</dbReference>
<dbReference type="SUPFAM" id="SSF110921">
    <property type="entry name" value="2-isopropylmalate synthase LeuA, allosteric (dimerisation) domain"/>
    <property type="match status" value="1"/>
</dbReference>
<dbReference type="InterPro" id="IPR005668">
    <property type="entry name" value="IPM_Synthase"/>
</dbReference>
<keyword evidence="6 10" id="KW-0028">Amino-acid biosynthesis</keyword>
<dbReference type="EC" id="2.3.3.13" evidence="4 10"/>
<gene>
    <name evidence="10 12" type="primary">leuA</name>
    <name evidence="12" type="ORF">RM531_04365</name>
</gene>
<comment type="pathway">
    <text evidence="2 10">Amino-acid biosynthesis; L-leucine biosynthesis; L-leucine from 3-methyl-2-oxobutanoate: step 1/4.</text>
</comment>
<comment type="cofactor">
    <cofactor evidence="10">
        <name>Mg(2+)</name>
        <dbReference type="ChEBI" id="CHEBI:18420"/>
    </cofactor>
</comment>
<comment type="subcellular location">
    <subcellularLocation>
        <location evidence="10">Cytoplasm</location>
    </subcellularLocation>
</comment>
<keyword evidence="13" id="KW-1185">Reference proteome</keyword>
<evidence type="ECO:0000256" key="2">
    <source>
        <dbReference type="ARBA" id="ARBA00004689"/>
    </source>
</evidence>
<evidence type="ECO:0000256" key="8">
    <source>
        <dbReference type="ARBA" id="ARBA00022723"/>
    </source>
</evidence>
<feature type="binding site" evidence="10">
    <location>
        <position position="254"/>
    </location>
    <ligand>
        <name>Mg(2+)</name>
        <dbReference type="ChEBI" id="CHEBI:18420"/>
    </ligand>
</feature>
<evidence type="ECO:0000313" key="13">
    <source>
        <dbReference type="Proteomes" id="UP001259982"/>
    </source>
</evidence>
<dbReference type="NCBIfam" id="TIGR00970">
    <property type="entry name" value="leuA_yeast"/>
    <property type="match status" value="1"/>
</dbReference>
<keyword evidence="10" id="KW-0963">Cytoplasm</keyword>
<dbReference type="SMART" id="SM00917">
    <property type="entry name" value="LeuA_dimer"/>
    <property type="match status" value="1"/>
</dbReference>
<dbReference type="InterPro" id="IPR054692">
    <property type="entry name" value="LeuA-like_post-cat"/>
</dbReference>
<dbReference type="SUPFAM" id="SSF89000">
    <property type="entry name" value="post-HMGL domain-like"/>
    <property type="match status" value="1"/>
</dbReference>
<proteinExistence type="inferred from homology"/>
<dbReference type="InterPro" id="IPR000891">
    <property type="entry name" value="PYR_CT"/>
</dbReference>
<dbReference type="InterPro" id="IPR036230">
    <property type="entry name" value="LeuA_allosteric_dom_sf"/>
</dbReference>
<evidence type="ECO:0000256" key="6">
    <source>
        <dbReference type="ARBA" id="ARBA00022605"/>
    </source>
</evidence>
<dbReference type="Gene3D" id="3.20.20.70">
    <property type="entry name" value="Aldolase class I"/>
    <property type="match status" value="1"/>
</dbReference>
<evidence type="ECO:0000256" key="5">
    <source>
        <dbReference type="ARBA" id="ARBA00022430"/>
    </source>
</evidence>
<feature type="binding site" evidence="10">
    <location>
        <position position="288"/>
    </location>
    <ligand>
        <name>Mg(2+)</name>
        <dbReference type="ChEBI" id="CHEBI:18420"/>
    </ligand>
</feature>
<evidence type="ECO:0000313" key="12">
    <source>
        <dbReference type="EMBL" id="MDT0617698.1"/>
    </source>
</evidence>
<dbReference type="PROSITE" id="PS00815">
    <property type="entry name" value="AIPM_HOMOCIT_SYNTH_1"/>
    <property type="match status" value="1"/>
</dbReference>
<feature type="domain" description="Pyruvate carboxyltransferase" evidence="11">
    <location>
        <begin position="39"/>
        <end position="313"/>
    </location>
</feature>
<dbReference type="InterPro" id="IPR039371">
    <property type="entry name" value="LeuA_N_DRE-TIM"/>
</dbReference>
<dbReference type="PANTHER" id="PTHR46911">
    <property type="match status" value="1"/>
</dbReference>
<dbReference type="InterPro" id="IPR002034">
    <property type="entry name" value="AIPM/Hcit_synth_CS"/>
</dbReference>
<comment type="caution">
    <text evidence="12">The sequence shown here is derived from an EMBL/GenBank/DDBJ whole genome shotgun (WGS) entry which is preliminary data.</text>
</comment>
<dbReference type="InterPro" id="IPR013785">
    <property type="entry name" value="Aldolase_TIM"/>
</dbReference>
<evidence type="ECO:0000256" key="1">
    <source>
        <dbReference type="ARBA" id="ARBA00000064"/>
    </source>
</evidence>
<dbReference type="Pfam" id="PF22615">
    <property type="entry name" value="IPMS_D2"/>
    <property type="match status" value="1"/>
</dbReference>
<organism evidence="12 13">
    <name type="scientific">Spectribacter acetivorans</name>
    <dbReference type="NCBI Taxonomy" id="3075603"/>
    <lineage>
        <taxon>Bacteria</taxon>
        <taxon>Pseudomonadati</taxon>
        <taxon>Pseudomonadota</taxon>
        <taxon>Gammaproteobacteria</taxon>
        <taxon>Salinisphaerales</taxon>
        <taxon>Salinisphaeraceae</taxon>
        <taxon>Spectribacter</taxon>
    </lineage>
</organism>
<feature type="region of interest" description="Regulatory domain" evidence="10">
    <location>
        <begin position="447"/>
        <end position="576"/>
    </location>
</feature>
<dbReference type="Pfam" id="PF00682">
    <property type="entry name" value="HMGL-like"/>
    <property type="match status" value="1"/>
</dbReference>
<evidence type="ECO:0000256" key="3">
    <source>
        <dbReference type="ARBA" id="ARBA00009767"/>
    </source>
</evidence>
<keyword evidence="7 10" id="KW-0808">Transferase</keyword>
<keyword evidence="12" id="KW-0012">Acyltransferase</keyword>
<keyword evidence="10" id="KW-0460">Magnesium</keyword>
<name>A0ABU3B8U0_9GAMM</name>
<feature type="binding site" evidence="10">
    <location>
        <position position="252"/>
    </location>
    <ligand>
        <name>Mg(2+)</name>
        <dbReference type="ChEBI" id="CHEBI:18420"/>
    </ligand>
</feature>
<reference evidence="12 13" key="1">
    <citation type="submission" date="2023-09" db="EMBL/GenBank/DDBJ databases">
        <authorList>
            <person name="Rey-Velasco X."/>
        </authorList>
    </citation>
    <scope>NUCLEOTIDE SEQUENCE [LARGE SCALE GENOMIC DNA]</scope>
    <source>
        <strain evidence="12 13">P385</strain>
    </source>
</reference>
<keyword evidence="5 10" id="KW-0432">Leucine biosynthesis</keyword>
<sequence length="576" mass="63277">MSENQTSETAVHPATKYRPFPAVGLSDRTWPGVSLDQPPVWCSVDLRDGNQALIEPMGMARKLRMFQGLIDIGFKEIEIGFPAASQTDYDFCRKIIEEGLIPDDVSVQVLCQCRDELIERTFEALVGARRAIVHIYNSTSSAQRRIVFGMDQDGIIDIARRGARRVKTLAAAYPDTEWVFQYSPESFTGTELDFAARISNEVLAVWQPTPEHKAIINLPATVEMASPNIYADQIEWMHRQLTPRDSVILSLHPHNDRGCAVAAAELGQMAGADRVEGTLFGNGERTGNVDLVTLALNLHSQGVSPGLDFTRINDVVRMAEYCNQLPVHPRHPYAGELVFTAFSGSHQDAINKGLKDRKNHPEGVWEVPYLPIDPRDLGRTYEAVIRVNSQSGKGGVSYLLETEYGLSLPRRMQIEFAKIVQREADDTGRELTAAEILRLFEQSYLETGGPLAFRDYWASSRGDAGDRHTVEAVITNEGVEQRLKGAGNGPIAAFIDGLNQSLGLNVVIHDYTEHARGHGAEADAVAYVEAGIGDGKSTFGCAIDADIISASLEAAVSAINRALVDHQQVEGQRRSA</sequence>
<dbReference type="Proteomes" id="UP001259982">
    <property type="component" value="Unassembled WGS sequence"/>
</dbReference>
<dbReference type="CDD" id="cd07942">
    <property type="entry name" value="DRE_TIM_LeuA"/>
    <property type="match status" value="1"/>
</dbReference>
<dbReference type="GO" id="GO:0003852">
    <property type="term" value="F:2-isopropylmalate synthase activity"/>
    <property type="evidence" value="ECO:0007669"/>
    <property type="project" value="UniProtKB-EC"/>
</dbReference>
<keyword evidence="8 10" id="KW-0479">Metal-binding</keyword>
<protein>
    <recommendedName>
        <fullName evidence="4 10">2-isopropylmalate synthase</fullName>
        <ecNumber evidence="4 10">2.3.3.13</ecNumber>
    </recommendedName>
    <alternativeName>
        <fullName evidence="10">Alpha-IPM synthase</fullName>
    </alternativeName>
    <alternativeName>
        <fullName evidence="10">Alpha-isopropylmalate synthase</fullName>
    </alternativeName>
</protein>
<dbReference type="InterPro" id="IPR013709">
    <property type="entry name" value="2-isopropylmalate_synth_dimer"/>
</dbReference>
<comment type="catalytic activity">
    <reaction evidence="1 10">
        <text>3-methyl-2-oxobutanoate + acetyl-CoA + H2O = (2S)-2-isopropylmalate + CoA + H(+)</text>
        <dbReference type="Rhea" id="RHEA:21524"/>
        <dbReference type="ChEBI" id="CHEBI:1178"/>
        <dbReference type="ChEBI" id="CHEBI:11851"/>
        <dbReference type="ChEBI" id="CHEBI:15377"/>
        <dbReference type="ChEBI" id="CHEBI:15378"/>
        <dbReference type="ChEBI" id="CHEBI:57287"/>
        <dbReference type="ChEBI" id="CHEBI:57288"/>
        <dbReference type="EC" id="2.3.3.13"/>
    </reaction>
</comment>
<dbReference type="RefSeq" id="WP_311657578.1">
    <property type="nucleotide sequence ID" value="NZ_JAVRHY010000003.1"/>
</dbReference>
<feature type="binding site" evidence="10">
    <location>
        <position position="48"/>
    </location>
    <ligand>
        <name>Mg(2+)</name>
        <dbReference type="ChEBI" id="CHEBI:18420"/>
    </ligand>
</feature>
<accession>A0ABU3B8U0</accession>
<comment type="similarity">
    <text evidence="3 10">Belongs to the alpha-IPM synthase/homocitrate synthase family. LeuA type 2 subfamily.</text>
</comment>
<evidence type="ECO:0000256" key="10">
    <source>
        <dbReference type="HAMAP-Rule" id="MF_00572"/>
    </source>
</evidence>
<dbReference type="NCBIfam" id="NF002991">
    <property type="entry name" value="PRK03739.1"/>
    <property type="match status" value="1"/>
</dbReference>
<evidence type="ECO:0000256" key="7">
    <source>
        <dbReference type="ARBA" id="ARBA00022679"/>
    </source>
</evidence>
<comment type="function">
    <text evidence="10">Catalyzes the condensation of the acetyl group of acetyl-CoA with 3-methyl-2-oxobutanoate (2-ketoisovalerate) to form 3-carboxy-3-hydroxy-4-methylpentanoate (2-isopropylmalate).</text>
</comment>
<dbReference type="Pfam" id="PF08502">
    <property type="entry name" value="LeuA_dimer"/>
    <property type="match status" value="1"/>
</dbReference>
<keyword evidence="9 10" id="KW-0100">Branched-chain amino acid biosynthesis</keyword>
<dbReference type="EMBL" id="JAVRHY010000003">
    <property type="protein sequence ID" value="MDT0617698.1"/>
    <property type="molecule type" value="Genomic_DNA"/>
</dbReference>